<dbReference type="FunFam" id="1.10.10.10:FF:000001">
    <property type="entry name" value="LysR family transcriptional regulator"/>
    <property type="match status" value="1"/>
</dbReference>
<dbReference type="GO" id="GO:0003700">
    <property type="term" value="F:DNA-binding transcription factor activity"/>
    <property type="evidence" value="ECO:0007669"/>
    <property type="project" value="InterPro"/>
</dbReference>
<dbReference type="SUPFAM" id="SSF53850">
    <property type="entry name" value="Periplasmic binding protein-like II"/>
    <property type="match status" value="1"/>
</dbReference>
<feature type="domain" description="HTH lysR-type" evidence="5">
    <location>
        <begin position="8"/>
        <end position="65"/>
    </location>
</feature>
<dbReference type="InterPro" id="IPR050176">
    <property type="entry name" value="LTTR"/>
</dbReference>
<dbReference type="GO" id="GO:0003677">
    <property type="term" value="F:DNA binding"/>
    <property type="evidence" value="ECO:0007669"/>
    <property type="project" value="UniProtKB-KW"/>
</dbReference>
<name>A0A418VN35_9PROT</name>
<gene>
    <name evidence="6" type="ORF">D3877_27620</name>
</gene>
<dbReference type="InterPro" id="IPR000847">
    <property type="entry name" value="LysR_HTH_N"/>
</dbReference>
<dbReference type="PRINTS" id="PR00039">
    <property type="entry name" value="HTHLYSR"/>
</dbReference>
<dbReference type="PANTHER" id="PTHR30579">
    <property type="entry name" value="TRANSCRIPTIONAL REGULATOR"/>
    <property type="match status" value="1"/>
</dbReference>
<proteinExistence type="inferred from homology"/>
<reference evidence="6 7" key="1">
    <citation type="submission" date="2018-09" db="EMBL/GenBank/DDBJ databases">
        <authorList>
            <person name="Zhu H."/>
        </authorList>
    </citation>
    <scope>NUCLEOTIDE SEQUENCE [LARGE SCALE GENOMIC DNA]</scope>
    <source>
        <strain evidence="6 7">K2W22B-5</strain>
    </source>
</reference>
<keyword evidence="3" id="KW-0238">DNA-binding</keyword>
<evidence type="ECO:0000256" key="1">
    <source>
        <dbReference type="ARBA" id="ARBA00009437"/>
    </source>
</evidence>
<evidence type="ECO:0000259" key="5">
    <source>
        <dbReference type="PROSITE" id="PS50931"/>
    </source>
</evidence>
<organism evidence="6 7">
    <name type="scientific">Azospirillum cavernae</name>
    <dbReference type="NCBI Taxonomy" id="2320860"/>
    <lineage>
        <taxon>Bacteria</taxon>
        <taxon>Pseudomonadati</taxon>
        <taxon>Pseudomonadota</taxon>
        <taxon>Alphaproteobacteria</taxon>
        <taxon>Rhodospirillales</taxon>
        <taxon>Azospirillaceae</taxon>
        <taxon>Azospirillum</taxon>
    </lineage>
</organism>
<dbReference type="PROSITE" id="PS50931">
    <property type="entry name" value="HTH_LYSR"/>
    <property type="match status" value="1"/>
</dbReference>
<dbReference type="InterPro" id="IPR036388">
    <property type="entry name" value="WH-like_DNA-bd_sf"/>
</dbReference>
<dbReference type="InterPro" id="IPR036390">
    <property type="entry name" value="WH_DNA-bd_sf"/>
</dbReference>
<evidence type="ECO:0000256" key="4">
    <source>
        <dbReference type="ARBA" id="ARBA00023163"/>
    </source>
</evidence>
<dbReference type="InterPro" id="IPR005119">
    <property type="entry name" value="LysR_subst-bd"/>
</dbReference>
<dbReference type="Proteomes" id="UP000283458">
    <property type="component" value="Unassembled WGS sequence"/>
</dbReference>
<keyword evidence="2" id="KW-0805">Transcription regulation</keyword>
<keyword evidence="4" id="KW-0804">Transcription</keyword>
<evidence type="ECO:0000256" key="3">
    <source>
        <dbReference type="ARBA" id="ARBA00023125"/>
    </source>
</evidence>
<accession>A0A418VN35</accession>
<sequence>MPTPLPPFDLDLLRSFVTIVEGGGFTRAAERLGRTQSTISLQIKRLEDGLGKRLFQRDGRSLELTPDGEILLTYARRLLGMANEACAMLMEPEVGGVVRLGTPEDFATAHLPDVLWRFSRAHPQVALEVQCDFTLNLLGGFSRGEFDLVLCKREPQGPTGGTKVWREPLVWVASDRLLLGPGAPVPLVLAPAPDIYRKRAIEALDACGRAWRIVYTSHSLTGIKAAVSAGLGVTILPKDMLEAGFHIVGADHRLPDLDDLEVALHRLSDSMPKAVELLAEHIIRSLEKTPST</sequence>
<evidence type="ECO:0000313" key="6">
    <source>
        <dbReference type="EMBL" id="RJF77532.1"/>
    </source>
</evidence>
<dbReference type="Gene3D" id="3.40.190.10">
    <property type="entry name" value="Periplasmic binding protein-like II"/>
    <property type="match status" value="2"/>
</dbReference>
<comment type="similarity">
    <text evidence="1">Belongs to the LysR transcriptional regulatory family.</text>
</comment>
<keyword evidence="7" id="KW-1185">Reference proteome</keyword>
<dbReference type="OrthoDB" id="9789529at2"/>
<evidence type="ECO:0000256" key="2">
    <source>
        <dbReference type="ARBA" id="ARBA00023015"/>
    </source>
</evidence>
<dbReference type="Pfam" id="PF00126">
    <property type="entry name" value="HTH_1"/>
    <property type="match status" value="1"/>
</dbReference>
<dbReference type="EMBL" id="QYUL01000005">
    <property type="protein sequence ID" value="RJF77532.1"/>
    <property type="molecule type" value="Genomic_DNA"/>
</dbReference>
<dbReference type="AlphaFoldDB" id="A0A418VN35"/>
<evidence type="ECO:0000313" key="7">
    <source>
        <dbReference type="Proteomes" id="UP000283458"/>
    </source>
</evidence>
<comment type="caution">
    <text evidence="6">The sequence shown here is derived from an EMBL/GenBank/DDBJ whole genome shotgun (WGS) entry which is preliminary data.</text>
</comment>
<dbReference type="Pfam" id="PF03466">
    <property type="entry name" value="LysR_substrate"/>
    <property type="match status" value="1"/>
</dbReference>
<protein>
    <submittedName>
        <fullName evidence="6">LysR family transcriptional regulator</fullName>
    </submittedName>
</protein>
<dbReference type="SUPFAM" id="SSF46785">
    <property type="entry name" value="Winged helix' DNA-binding domain"/>
    <property type="match status" value="1"/>
</dbReference>
<dbReference type="PANTHER" id="PTHR30579:SF7">
    <property type="entry name" value="HTH-TYPE TRANSCRIPTIONAL REGULATOR LRHA-RELATED"/>
    <property type="match status" value="1"/>
</dbReference>
<dbReference type="Gene3D" id="1.10.10.10">
    <property type="entry name" value="Winged helix-like DNA-binding domain superfamily/Winged helix DNA-binding domain"/>
    <property type="match status" value="1"/>
</dbReference>
<dbReference type="RefSeq" id="WP_119833977.1">
    <property type="nucleotide sequence ID" value="NZ_QYUL01000005.1"/>
</dbReference>